<feature type="domain" description="DYW" evidence="4">
    <location>
        <begin position="877"/>
        <end position="944"/>
    </location>
</feature>
<comment type="similarity">
    <text evidence="1">Belongs to the PPR family. PCMP-H subfamily.</text>
</comment>
<evidence type="ECO:0000256" key="3">
    <source>
        <dbReference type="PROSITE-ProRule" id="PRU00708"/>
    </source>
</evidence>
<keyword evidence="2" id="KW-0677">Repeat</keyword>
<dbReference type="InterPro" id="IPR002885">
    <property type="entry name" value="PPR_rpt"/>
</dbReference>
<evidence type="ECO:0000313" key="6">
    <source>
        <dbReference type="Proteomes" id="UP001472677"/>
    </source>
</evidence>
<reference evidence="5 6" key="1">
    <citation type="journal article" date="2024" name="G3 (Bethesda)">
        <title>Genome assembly of Hibiscus sabdariffa L. provides insights into metabolisms of medicinal natural products.</title>
        <authorList>
            <person name="Kim T."/>
        </authorList>
    </citation>
    <scope>NUCLEOTIDE SEQUENCE [LARGE SCALE GENOMIC DNA]</scope>
    <source>
        <strain evidence="5">TK-2024</strain>
        <tissue evidence="5">Old leaves</tissue>
    </source>
</reference>
<protein>
    <recommendedName>
        <fullName evidence="4">DYW domain-containing protein</fullName>
    </recommendedName>
</protein>
<name>A0ABR2AYX9_9ROSI</name>
<dbReference type="PANTHER" id="PTHR47926">
    <property type="entry name" value="PENTATRICOPEPTIDE REPEAT-CONTAINING PROTEIN"/>
    <property type="match status" value="1"/>
</dbReference>
<evidence type="ECO:0000313" key="5">
    <source>
        <dbReference type="EMBL" id="KAK8498876.1"/>
    </source>
</evidence>
<feature type="repeat" description="PPR" evidence="3">
    <location>
        <begin position="461"/>
        <end position="495"/>
    </location>
</feature>
<dbReference type="InterPro" id="IPR011990">
    <property type="entry name" value="TPR-like_helical_dom_sf"/>
</dbReference>
<feature type="repeat" description="PPR" evidence="3">
    <location>
        <begin position="360"/>
        <end position="394"/>
    </location>
</feature>
<feature type="repeat" description="PPR" evidence="3">
    <location>
        <begin position="259"/>
        <end position="293"/>
    </location>
</feature>
<accession>A0ABR2AYX9</accession>
<dbReference type="InterPro" id="IPR032867">
    <property type="entry name" value="DYW_dom"/>
</dbReference>
<dbReference type="EMBL" id="JBBPBM010000244">
    <property type="protein sequence ID" value="KAK8498876.1"/>
    <property type="molecule type" value="Genomic_DNA"/>
</dbReference>
<dbReference type="InterPro" id="IPR046849">
    <property type="entry name" value="E2_motif"/>
</dbReference>
<evidence type="ECO:0000259" key="4">
    <source>
        <dbReference type="Pfam" id="PF14432"/>
    </source>
</evidence>
<feature type="repeat" description="PPR" evidence="3">
    <location>
        <begin position="561"/>
        <end position="595"/>
    </location>
</feature>
<dbReference type="InterPro" id="IPR046848">
    <property type="entry name" value="E_motif"/>
</dbReference>
<evidence type="ECO:0000256" key="1">
    <source>
        <dbReference type="ARBA" id="ARBA00006643"/>
    </source>
</evidence>
<dbReference type="Pfam" id="PF01535">
    <property type="entry name" value="PPR"/>
    <property type="match status" value="7"/>
</dbReference>
<dbReference type="Pfam" id="PF20430">
    <property type="entry name" value="Eplus_motif"/>
    <property type="match status" value="1"/>
</dbReference>
<dbReference type="Gene3D" id="1.25.40.10">
    <property type="entry name" value="Tetratricopeptide repeat domain"/>
    <property type="match status" value="6"/>
</dbReference>
<dbReference type="Pfam" id="PF14432">
    <property type="entry name" value="DYW_deaminase"/>
    <property type="match status" value="1"/>
</dbReference>
<dbReference type="NCBIfam" id="TIGR00756">
    <property type="entry name" value="PPR"/>
    <property type="match status" value="5"/>
</dbReference>
<organism evidence="5 6">
    <name type="scientific">Hibiscus sabdariffa</name>
    <name type="common">roselle</name>
    <dbReference type="NCBI Taxonomy" id="183260"/>
    <lineage>
        <taxon>Eukaryota</taxon>
        <taxon>Viridiplantae</taxon>
        <taxon>Streptophyta</taxon>
        <taxon>Embryophyta</taxon>
        <taxon>Tracheophyta</taxon>
        <taxon>Spermatophyta</taxon>
        <taxon>Magnoliopsida</taxon>
        <taxon>eudicotyledons</taxon>
        <taxon>Gunneridae</taxon>
        <taxon>Pentapetalae</taxon>
        <taxon>rosids</taxon>
        <taxon>malvids</taxon>
        <taxon>Malvales</taxon>
        <taxon>Malvaceae</taxon>
        <taxon>Malvoideae</taxon>
        <taxon>Hibiscus</taxon>
    </lineage>
</organism>
<dbReference type="Proteomes" id="UP001472677">
    <property type="component" value="Unassembled WGS sequence"/>
</dbReference>
<evidence type="ECO:0000256" key="2">
    <source>
        <dbReference type="ARBA" id="ARBA00022737"/>
    </source>
</evidence>
<keyword evidence="6" id="KW-1185">Reference proteome</keyword>
<dbReference type="PROSITE" id="PS51375">
    <property type="entry name" value="PPR"/>
    <property type="match status" value="6"/>
</dbReference>
<gene>
    <name evidence="5" type="ORF">V6N12_044610</name>
</gene>
<dbReference type="InterPro" id="IPR046960">
    <property type="entry name" value="PPR_At4g14850-like_plant"/>
</dbReference>
<dbReference type="PANTHER" id="PTHR47926:SF377">
    <property type="entry name" value="OS04G0469400 PROTEIN"/>
    <property type="match status" value="1"/>
</dbReference>
<sequence length="1006" mass="112881">MRLQSYPKLGIVFSCTLTLMPTPLAHLHTYNCSSILAHPPMLIQTQIKPPPKTPTSSRKSIQTNTLKDICFRGNLKEAFQSLTLAFNDHPDEIYGAVLDLCARKKALSQGLQIHAHMIKSCSVPESVFLGTKLVFMYGKCGSVENAEKVFDKMGQRSIFTWNAMIGAYVSNGKPFEVLETYKEMRLLGVSLDAYSFPSLLKASGLLKNLFLGAEIHGLAIKSGYDSVVCVVNSLVAMYAKCDDLCGARRLFGRMVQKDDVVSWNSIISAYSSSGKSREALELFREMQNAGLDSNTYTIVASLQACDDYSFRKLGKEIHAVVLKSAQLLHSHVAGALVAMYVRCCKMSEALRTFNELDEKDKVAWNSMLTGFIQNGMYSEALHFFNDFRNAGEKPDQVTVISILLACGRLGYLLNGMELHAYAIKNGFDLDLQVGNTLIDMYAKCCCVNYMGYAFNRIPDKDLISWTTVIAGYAQNNYGLKALELFREVQLIGIDVDPMMIGSVLLACSELACVSQVKGIHGYIIRRGLSDIVLQNMVIDVYGECGNIDYAVRTFELIKFKDVVSWTSMISAYLHNELANEALQLFHILMKTNIYPDSIALKSALSAASSLSALKYGKEIHNFIIRQDFIFEGSIASSLVDMYSRCGMVESAHKIFKSVESKDLVLWTSMINAYGMHGYGKVAIDLFNKMKEKLTPDHIAFLSVLYACSHSGLIDEGRQLFKIMKYEYQLEPWPEHYACLVDLLGRANCLEEAYEFVKSMQMAPTAEIWCALLRACQVHSNQELGEIAAQKLLELNPGNPGHYVLISNVFAAEGRCKDAEKIRTRMKERGLKKSPGCSWIEVGNRIHTFVARDKSHPECRQITKKLDQITQKLENEGGYVPQTKFVLPNVEENEKLKMLYEHSERLAIAYGLLKNAKGTPIRITKNLRVCGDCHTFCIQLRKLRQQPLQHYTKNNIYIYIYLYVCVSVSLISNINDKGGAQVKALNTPSLPLTKKSKKQSMDGYHYR</sequence>
<dbReference type="Pfam" id="PF13041">
    <property type="entry name" value="PPR_2"/>
    <property type="match status" value="3"/>
</dbReference>
<comment type="caution">
    <text evidence="5">The sequence shown here is derived from an EMBL/GenBank/DDBJ whole genome shotgun (WGS) entry which is preliminary data.</text>
</comment>
<dbReference type="Pfam" id="PF20431">
    <property type="entry name" value="E_motif"/>
    <property type="match status" value="1"/>
</dbReference>
<proteinExistence type="inferred from homology"/>
<feature type="repeat" description="PPR" evidence="3">
    <location>
        <begin position="662"/>
        <end position="692"/>
    </location>
</feature>
<feature type="repeat" description="PPR" evidence="3">
    <location>
        <begin position="157"/>
        <end position="191"/>
    </location>
</feature>